<feature type="domain" description="Brl1/Brr6" evidence="2">
    <location>
        <begin position="113"/>
        <end position="245"/>
    </location>
</feature>
<dbReference type="OrthoDB" id="5961at2759"/>
<comment type="caution">
    <text evidence="3">The sequence shown here is derived from an EMBL/GenBank/DDBJ whole genome shotgun (WGS) entry which is preliminary data.</text>
</comment>
<dbReference type="InterPro" id="IPR040202">
    <property type="entry name" value="Brl1/Brr6"/>
</dbReference>
<dbReference type="AlphaFoldDB" id="A0A1C7N6C9"/>
<keyword evidence="4" id="KW-1185">Reference proteome</keyword>
<evidence type="ECO:0000313" key="3">
    <source>
        <dbReference type="EMBL" id="OBZ84587.1"/>
    </source>
</evidence>
<evidence type="ECO:0000313" key="4">
    <source>
        <dbReference type="Proteomes" id="UP000093000"/>
    </source>
</evidence>
<dbReference type="GO" id="GO:0006998">
    <property type="term" value="P:nuclear envelope organization"/>
    <property type="evidence" value="ECO:0007669"/>
    <property type="project" value="InterPro"/>
</dbReference>
<dbReference type="FunCoup" id="A0A1C7N6C9">
    <property type="interactions" value="26"/>
</dbReference>
<feature type="transmembrane region" description="Helical" evidence="1">
    <location>
        <begin position="223"/>
        <end position="241"/>
    </location>
</feature>
<feature type="transmembrane region" description="Helical" evidence="1">
    <location>
        <begin position="113"/>
        <end position="134"/>
    </location>
</feature>
<dbReference type="EMBL" id="LUGH01000492">
    <property type="protein sequence ID" value="OBZ84587.1"/>
    <property type="molecule type" value="Genomic_DNA"/>
</dbReference>
<keyword evidence="1" id="KW-0812">Transmembrane</keyword>
<organism evidence="3 4">
    <name type="scientific">Choanephora cucurbitarum</name>
    <dbReference type="NCBI Taxonomy" id="101091"/>
    <lineage>
        <taxon>Eukaryota</taxon>
        <taxon>Fungi</taxon>
        <taxon>Fungi incertae sedis</taxon>
        <taxon>Mucoromycota</taxon>
        <taxon>Mucoromycotina</taxon>
        <taxon>Mucoromycetes</taxon>
        <taxon>Mucorales</taxon>
        <taxon>Mucorineae</taxon>
        <taxon>Choanephoraceae</taxon>
        <taxon>Choanephoroideae</taxon>
        <taxon>Choanephora</taxon>
    </lineage>
</organism>
<dbReference type="InterPro" id="IPR018767">
    <property type="entry name" value="Brl1/Brr6_dom"/>
</dbReference>
<keyword evidence="1" id="KW-0472">Membrane</keyword>
<dbReference type="SMART" id="SM01042">
    <property type="entry name" value="Brr6_like_C_C"/>
    <property type="match status" value="1"/>
</dbReference>
<accession>A0A1C7N6C9</accession>
<reference evidence="3 4" key="1">
    <citation type="submission" date="2016-03" db="EMBL/GenBank/DDBJ databases">
        <title>Choanephora cucurbitarum.</title>
        <authorList>
            <person name="Min B."/>
            <person name="Park H."/>
            <person name="Park J.-H."/>
            <person name="Shin H.-D."/>
            <person name="Choi I.-G."/>
        </authorList>
    </citation>
    <scope>NUCLEOTIDE SEQUENCE [LARGE SCALE GENOMIC DNA]</scope>
    <source>
        <strain evidence="3 4">KUS-F28377</strain>
    </source>
</reference>
<dbReference type="Proteomes" id="UP000093000">
    <property type="component" value="Unassembled WGS sequence"/>
</dbReference>
<dbReference type="GO" id="GO:0055088">
    <property type="term" value="P:lipid homeostasis"/>
    <property type="evidence" value="ECO:0007669"/>
    <property type="project" value="InterPro"/>
</dbReference>
<proteinExistence type="predicted"/>
<sequence>MASRKRPRLDQDQPLISSEQSVIPKDFNFSFIPSLHTNTKQFANTKLKLTSQTDAYTLTQRFRARLREFQKQAQSANTSSLSVAMTSKSTSQTAIQKAQPPNYLKHQFISYTILVYIQMLFNVIFSVGILYIAIKIVLAVKQDFYIKTQDHISALQKERLACTNNYFINHCEQSNRIPAIEEMCNSWEACMNRDVAVAQAKVSAEAIAEIVNSFVEPISYKTLAFFLILIIGTMVFSNIAFRPYKRMHRYHQDTLTTTSTTVQS</sequence>
<gene>
    <name evidence="3" type="primary">brr6</name>
    <name evidence="3" type="ORF">A0J61_07362</name>
</gene>
<dbReference type="GO" id="GO:0031965">
    <property type="term" value="C:nuclear membrane"/>
    <property type="evidence" value="ECO:0007669"/>
    <property type="project" value="InterPro"/>
</dbReference>
<protein>
    <submittedName>
        <fullName evidence="3">Nucleus export protein brr6</fullName>
    </submittedName>
</protein>
<evidence type="ECO:0000256" key="1">
    <source>
        <dbReference type="SAM" id="Phobius"/>
    </source>
</evidence>
<evidence type="ECO:0000259" key="2">
    <source>
        <dbReference type="SMART" id="SM01042"/>
    </source>
</evidence>
<dbReference type="PANTHER" id="PTHR28136">
    <property type="entry name" value="NUCLEUS EXPORT PROTEIN BRR6"/>
    <property type="match status" value="1"/>
</dbReference>
<dbReference type="Pfam" id="PF10104">
    <property type="entry name" value="Brr6_like_C_C"/>
    <property type="match status" value="1"/>
</dbReference>
<keyword evidence="1" id="KW-1133">Transmembrane helix</keyword>
<dbReference type="InParanoid" id="A0A1C7N6C9"/>
<name>A0A1C7N6C9_9FUNG</name>
<dbReference type="PANTHER" id="PTHR28136:SF1">
    <property type="entry name" value="NUCLEUS EXPORT PROTEIN BRL1"/>
    <property type="match status" value="1"/>
</dbReference>